<reference evidence="1" key="1">
    <citation type="submission" date="2018-02" db="EMBL/GenBank/DDBJ databases">
        <title>Rhizophora mucronata_Transcriptome.</title>
        <authorList>
            <person name="Meera S.P."/>
            <person name="Sreeshan A."/>
            <person name="Augustine A."/>
        </authorList>
    </citation>
    <scope>NUCLEOTIDE SEQUENCE</scope>
    <source>
        <tissue evidence="1">Leaf</tissue>
    </source>
</reference>
<evidence type="ECO:0000313" key="1">
    <source>
        <dbReference type="EMBL" id="MBX68796.1"/>
    </source>
</evidence>
<accession>A0A2P2QP44</accession>
<dbReference type="EMBL" id="GGEC01088312">
    <property type="protein sequence ID" value="MBX68796.1"/>
    <property type="molecule type" value="Transcribed_RNA"/>
</dbReference>
<proteinExistence type="predicted"/>
<organism evidence="1">
    <name type="scientific">Rhizophora mucronata</name>
    <name type="common">Asiatic mangrove</name>
    <dbReference type="NCBI Taxonomy" id="61149"/>
    <lineage>
        <taxon>Eukaryota</taxon>
        <taxon>Viridiplantae</taxon>
        <taxon>Streptophyta</taxon>
        <taxon>Embryophyta</taxon>
        <taxon>Tracheophyta</taxon>
        <taxon>Spermatophyta</taxon>
        <taxon>Magnoliopsida</taxon>
        <taxon>eudicotyledons</taxon>
        <taxon>Gunneridae</taxon>
        <taxon>Pentapetalae</taxon>
        <taxon>rosids</taxon>
        <taxon>fabids</taxon>
        <taxon>Malpighiales</taxon>
        <taxon>Rhizophoraceae</taxon>
        <taxon>Rhizophora</taxon>
    </lineage>
</organism>
<sequence>MVFYGLDVLMVLESIFCNKLQTCMLGIVQSLNHFPHLGCLC</sequence>
<dbReference type="AlphaFoldDB" id="A0A2P2QP44"/>
<name>A0A2P2QP44_RHIMU</name>
<protein>
    <submittedName>
        <fullName evidence="1">Uncharacterized protein</fullName>
    </submittedName>
</protein>